<gene>
    <name evidence="1" type="ORF">TWF694_011494</name>
</gene>
<sequence length="78" mass="8812">MGLYYDRPRKKRSVASRESDLAILLQEGIISSIDREQLKLELQLLVDNHATMLTCKSEATLPNGYLKQARSERACSTS</sequence>
<reference evidence="1 2" key="1">
    <citation type="submission" date="2019-10" db="EMBL/GenBank/DDBJ databases">
        <authorList>
            <person name="Palmer J.M."/>
        </authorList>
    </citation>
    <scope>NUCLEOTIDE SEQUENCE [LARGE SCALE GENOMIC DNA]</scope>
    <source>
        <strain evidence="1 2">TWF694</strain>
    </source>
</reference>
<keyword evidence="2" id="KW-1185">Reference proteome</keyword>
<name>A0AAV9X5D6_9PEZI</name>
<accession>A0AAV9X5D6</accession>
<dbReference type="Proteomes" id="UP001365542">
    <property type="component" value="Unassembled WGS sequence"/>
</dbReference>
<organism evidence="1 2">
    <name type="scientific">Orbilia ellipsospora</name>
    <dbReference type="NCBI Taxonomy" id="2528407"/>
    <lineage>
        <taxon>Eukaryota</taxon>
        <taxon>Fungi</taxon>
        <taxon>Dikarya</taxon>
        <taxon>Ascomycota</taxon>
        <taxon>Pezizomycotina</taxon>
        <taxon>Orbiliomycetes</taxon>
        <taxon>Orbiliales</taxon>
        <taxon>Orbiliaceae</taxon>
        <taxon>Orbilia</taxon>
    </lineage>
</organism>
<evidence type="ECO:0000313" key="1">
    <source>
        <dbReference type="EMBL" id="KAK6537302.1"/>
    </source>
</evidence>
<proteinExistence type="predicted"/>
<dbReference type="EMBL" id="JAVHJO010000009">
    <property type="protein sequence ID" value="KAK6537302.1"/>
    <property type="molecule type" value="Genomic_DNA"/>
</dbReference>
<comment type="caution">
    <text evidence="1">The sequence shown here is derived from an EMBL/GenBank/DDBJ whole genome shotgun (WGS) entry which is preliminary data.</text>
</comment>
<evidence type="ECO:0000313" key="2">
    <source>
        <dbReference type="Proteomes" id="UP001365542"/>
    </source>
</evidence>
<protein>
    <submittedName>
        <fullName evidence="1">Uncharacterized protein</fullName>
    </submittedName>
</protein>
<dbReference type="AlphaFoldDB" id="A0AAV9X5D6"/>